<gene>
    <name evidence="2" type="ORF">FHS55_002641</name>
</gene>
<feature type="compositionally biased region" description="Basic and acidic residues" evidence="1">
    <location>
        <begin position="622"/>
        <end position="634"/>
    </location>
</feature>
<comment type="caution">
    <text evidence="2">The sequence shown here is derived from an EMBL/GenBank/DDBJ whole genome shotgun (WGS) entry which is preliminary data.</text>
</comment>
<organism evidence="2 3">
    <name type="scientific">Ancylobacter tetraedralis</name>
    <dbReference type="NCBI Taxonomy" id="217068"/>
    <lineage>
        <taxon>Bacteria</taxon>
        <taxon>Pseudomonadati</taxon>
        <taxon>Pseudomonadota</taxon>
        <taxon>Alphaproteobacteria</taxon>
        <taxon>Hyphomicrobiales</taxon>
        <taxon>Xanthobacteraceae</taxon>
        <taxon>Ancylobacter</taxon>
    </lineage>
</organism>
<evidence type="ECO:0000256" key="1">
    <source>
        <dbReference type="SAM" id="MobiDB-lite"/>
    </source>
</evidence>
<protein>
    <recommendedName>
        <fullName evidence="4">Portal protein</fullName>
    </recommendedName>
</protein>
<dbReference type="RefSeq" id="WP_183190177.1">
    <property type="nucleotide sequence ID" value="NZ_JACICD010000004.1"/>
</dbReference>
<evidence type="ECO:0000313" key="3">
    <source>
        <dbReference type="Proteomes" id="UP000533469"/>
    </source>
</evidence>
<keyword evidence="3" id="KW-1185">Reference proteome</keyword>
<feature type="region of interest" description="Disordered" evidence="1">
    <location>
        <begin position="612"/>
        <end position="634"/>
    </location>
</feature>
<sequence>MDERQEQAAPADEQYAPATGESKAWLEMIAEAERKFRPYQETCDAIDKLYADLKKLAGDSRDREFQMFWANIQVLAPAIYSRPPVPVVVPRFKDGNPTYRVASELLERAAVTAFDLDDINSTMLLARDDLAVTGRGCLWVRYESDDDGERICIEHVDRKDFLSEPARKWKETGWSARRSWLGPAEMKGRFEKTSGDAYLDAAPFVRRPDAERGGATLQPKAPVWELWSKTESKVVWVTEGVEVTLDEGEPHLKLDGFFPCPRPAYATVQRGSLIPVPDVLFYKDQLEEINQCTRRIHALAEAIKFRVFYPAGGEIGSAVEAALNDADDGSVAIPVANWAAMGTGGGDKIIVLPLEKVAQTIQGLLELRRAMIDDVYQIVGLSDIMRGSTDPNETKGAQQLKAQFGSVRIRDKQAELVRVARDAARIGAEIMAENFKAATLLDMSQMDIPTDRAIADQVKGIETKAQEIAAQIERAKVSPQMAAVAQQNPQAVEQLQQQAQQQIQAGAQQVAKLKATPTIEQVTRLLRDQRMRPFVLDIETDSTIQPDEQAEKAARSEFVTALGGLLAQFGPVVMQYPALMGMVGEVIKFALAPFRAGRELEGKIAEAIDQMASQASAAKPNPDAEKAKADAERQRADQEMKAQELQAKMQMEARRLDADMQMKAADAQRAQQESDAKLAQIGAQMQRDDQKGAMEMRKLELEIAARQQDMVMRQEMAREDAALRRQSAAAAAETTKTITE</sequence>
<evidence type="ECO:0008006" key="4">
    <source>
        <dbReference type="Google" id="ProtNLM"/>
    </source>
</evidence>
<dbReference type="AlphaFoldDB" id="A0A839ZBF4"/>
<accession>A0A839ZBF4</accession>
<dbReference type="EMBL" id="JACICD010000004">
    <property type="protein sequence ID" value="MBB3772032.1"/>
    <property type="molecule type" value="Genomic_DNA"/>
</dbReference>
<dbReference type="Proteomes" id="UP000533469">
    <property type="component" value="Unassembled WGS sequence"/>
</dbReference>
<evidence type="ECO:0000313" key="2">
    <source>
        <dbReference type="EMBL" id="MBB3772032.1"/>
    </source>
</evidence>
<reference evidence="2 3" key="1">
    <citation type="submission" date="2020-08" db="EMBL/GenBank/DDBJ databases">
        <title>Genomic Encyclopedia of Type Strains, Phase IV (KMG-IV): sequencing the most valuable type-strain genomes for metagenomic binning, comparative biology and taxonomic classification.</title>
        <authorList>
            <person name="Goeker M."/>
        </authorList>
    </citation>
    <scope>NUCLEOTIDE SEQUENCE [LARGE SCALE GENOMIC DNA]</scope>
    <source>
        <strain evidence="2 3">DSM 5895</strain>
    </source>
</reference>
<proteinExistence type="predicted"/>
<name>A0A839ZBF4_9HYPH</name>